<dbReference type="InterPro" id="IPR029063">
    <property type="entry name" value="SAM-dependent_MTases_sf"/>
</dbReference>
<dbReference type="GO" id="GO:0006888">
    <property type="term" value="P:endoplasmic reticulum to Golgi vesicle-mediated transport"/>
    <property type="evidence" value="ECO:0007669"/>
    <property type="project" value="TreeGrafter"/>
</dbReference>
<dbReference type="NCBIfam" id="TIGR01444">
    <property type="entry name" value="fkbM_fam"/>
    <property type="match status" value="1"/>
</dbReference>
<accession>A0A6J6BKZ7</accession>
<gene>
    <name evidence="2" type="ORF">UFOPK1425_00492</name>
</gene>
<feature type="domain" description="Methyltransferase FkbM" evidence="1">
    <location>
        <begin position="89"/>
        <end position="249"/>
    </location>
</feature>
<dbReference type="Gene3D" id="3.40.50.150">
    <property type="entry name" value="Vaccinia Virus protein VP39"/>
    <property type="match status" value="1"/>
</dbReference>
<dbReference type="PANTHER" id="PTHR34009:SF2">
    <property type="entry name" value="PROTEIN STAR"/>
    <property type="match status" value="1"/>
</dbReference>
<evidence type="ECO:0000313" key="2">
    <source>
        <dbReference type="EMBL" id="CAB4539662.1"/>
    </source>
</evidence>
<dbReference type="GO" id="GO:0005789">
    <property type="term" value="C:endoplasmic reticulum membrane"/>
    <property type="evidence" value="ECO:0007669"/>
    <property type="project" value="TreeGrafter"/>
</dbReference>
<dbReference type="InterPro" id="IPR053202">
    <property type="entry name" value="EGF_Rcpt_Signaling_Reg"/>
</dbReference>
<dbReference type="EMBL" id="CAEZSJ010000073">
    <property type="protein sequence ID" value="CAB4539662.1"/>
    <property type="molecule type" value="Genomic_DNA"/>
</dbReference>
<protein>
    <submittedName>
        <fullName evidence="2">Unannotated protein</fullName>
    </submittedName>
</protein>
<organism evidence="2">
    <name type="scientific">freshwater metagenome</name>
    <dbReference type="NCBI Taxonomy" id="449393"/>
    <lineage>
        <taxon>unclassified sequences</taxon>
        <taxon>metagenomes</taxon>
        <taxon>ecological metagenomes</taxon>
    </lineage>
</organism>
<dbReference type="GO" id="GO:0031902">
    <property type="term" value="C:late endosome membrane"/>
    <property type="evidence" value="ECO:0007669"/>
    <property type="project" value="TreeGrafter"/>
</dbReference>
<dbReference type="InterPro" id="IPR006342">
    <property type="entry name" value="FkbM_mtfrase"/>
</dbReference>
<dbReference type="Pfam" id="PF05050">
    <property type="entry name" value="Methyltransf_21"/>
    <property type="match status" value="1"/>
</dbReference>
<name>A0A6J6BKZ7_9ZZZZ</name>
<evidence type="ECO:0000259" key="1">
    <source>
        <dbReference type="Pfam" id="PF05050"/>
    </source>
</evidence>
<dbReference type="GO" id="GO:0016197">
    <property type="term" value="P:endosomal transport"/>
    <property type="evidence" value="ECO:0007669"/>
    <property type="project" value="TreeGrafter"/>
</dbReference>
<dbReference type="AlphaFoldDB" id="A0A6J6BKZ7"/>
<proteinExistence type="predicted"/>
<dbReference type="GO" id="GO:0005794">
    <property type="term" value="C:Golgi apparatus"/>
    <property type="evidence" value="ECO:0007669"/>
    <property type="project" value="TreeGrafter"/>
</dbReference>
<dbReference type="PANTHER" id="PTHR34009">
    <property type="entry name" value="PROTEIN STAR"/>
    <property type="match status" value="1"/>
</dbReference>
<sequence>MSGEKILVLAKAPLKKLLGFFGLAIIKKKTLVSLSSGISILPGLDFLISLKSHHAKELWPVVCDSNSQNFQDLFVLSELGLKKNGFFVDFGATNGIHCSNSFLLENSFGWRGILAEPAKRWHNELRRNRPLASIEDACVWKESNLYLTFNETADGNLSTLDSFSSLDSYRELRKHGQRYEVKTISLTDLLDKYSAPKNIDYLSIDTEGSEFEILNSFDFEKYSFSVITCEHNYTPAREKIYELLTSKGYVRKFEELSLWDDWYIKE</sequence>
<dbReference type="GO" id="GO:0005886">
    <property type="term" value="C:plasma membrane"/>
    <property type="evidence" value="ECO:0007669"/>
    <property type="project" value="TreeGrafter"/>
</dbReference>
<dbReference type="SUPFAM" id="SSF53335">
    <property type="entry name" value="S-adenosyl-L-methionine-dependent methyltransferases"/>
    <property type="match status" value="1"/>
</dbReference>
<reference evidence="2" key="1">
    <citation type="submission" date="2020-05" db="EMBL/GenBank/DDBJ databases">
        <authorList>
            <person name="Chiriac C."/>
            <person name="Salcher M."/>
            <person name="Ghai R."/>
            <person name="Kavagutti S V."/>
        </authorList>
    </citation>
    <scope>NUCLEOTIDE SEQUENCE</scope>
</reference>